<keyword evidence="1" id="KW-1133">Transmembrane helix</keyword>
<proteinExistence type="predicted"/>
<feature type="transmembrane region" description="Helical" evidence="1">
    <location>
        <begin position="37"/>
        <end position="53"/>
    </location>
</feature>
<keyword evidence="3" id="KW-1185">Reference proteome</keyword>
<dbReference type="AlphaFoldDB" id="L0FXZ6"/>
<dbReference type="EMBL" id="CP003346">
    <property type="protein sequence ID" value="AGA78789.1"/>
    <property type="molecule type" value="Genomic_DNA"/>
</dbReference>
<reference evidence="3" key="1">
    <citation type="submission" date="2012-02" db="EMBL/GenBank/DDBJ databases">
        <title>The complete genome of Echinicola vietnamensis DSM 17526.</title>
        <authorList>
            <person name="Lucas S."/>
            <person name="Copeland A."/>
            <person name="Lapidus A."/>
            <person name="Glavina del Rio T."/>
            <person name="Dalin E."/>
            <person name="Tice H."/>
            <person name="Bruce D."/>
            <person name="Goodwin L."/>
            <person name="Pitluck S."/>
            <person name="Peters L."/>
            <person name="Ovchinnikova G."/>
            <person name="Teshima H."/>
            <person name="Kyrpides N."/>
            <person name="Mavromatis K."/>
            <person name="Ivanova N."/>
            <person name="Brettin T."/>
            <person name="Detter J.C."/>
            <person name="Han C."/>
            <person name="Larimer F."/>
            <person name="Land M."/>
            <person name="Hauser L."/>
            <person name="Markowitz V."/>
            <person name="Cheng J.-F."/>
            <person name="Hugenholtz P."/>
            <person name="Woyke T."/>
            <person name="Wu D."/>
            <person name="Brambilla E."/>
            <person name="Klenk H.-P."/>
            <person name="Eisen J.A."/>
        </authorList>
    </citation>
    <scope>NUCLEOTIDE SEQUENCE [LARGE SCALE GENOMIC DNA]</scope>
    <source>
        <strain evidence="3">DSM 17526 / LMG 23754 / KMM 6221</strain>
    </source>
</reference>
<sequence length="60" mass="7341">MSDSEYEIMALDEHGEVLFSVTEKKGLVESYFLENTLDFYSLYINIFIFYYIYHQNYLKY</sequence>
<dbReference type="HOGENOM" id="CLU_2934003_0_0_10"/>
<dbReference type="Proteomes" id="UP000010796">
    <property type="component" value="Chromosome"/>
</dbReference>
<organism evidence="2 3">
    <name type="scientific">Echinicola vietnamensis (strain DSM 17526 / LMG 23754 / KMM 6221)</name>
    <dbReference type="NCBI Taxonomy" id="926556"/>
    <lineage>
        <taxon>Bacteria</taxon>
        <taxon>Pseudomonadati</taxon>
        <taxon>Bacteroidota</taxon>
        <taxon>Cytophagia</taxon>
        <taxon>Cytophagales</taxon>
        <taxon>Cyclobacteriaceae</taxon>
        <taxon>Echinicola</taxon>
    </lineage>
</organism>
<dbReference type="STRING" id="926556.Echvi_2543"/>
<evidence type="ECO:0000313" key="3">
    <source>
        <dbReference type="Proteomes" id="UP000010796"/>
    </source>
</evidence>
<gene>
    <name evidence="2" type="ordered locus">Echvi_2543</name>
</gene>
<dbReference type="KEGG" id="evi:Echvi_2543"/>
<evidence type="ECO:0000313" key="2">
    <source>
        <dbReference type="EMBL" id="AGA78789.1"/>
    </source>
</evidence>
<evidence type="ECO:0000256" key="1">
    <source>
        <dbReference type="SAM" id="Phobius"/>
    </source>
</evidence>
<accession>L0FXZ6</accession>
<protein>
    <submittedName>
        <fullName evidence="2">Uncharacterized protein</fullName>
    </submittedName>
</protein>
<name>L0FXZ6_ECHVK</name>
<dbReference type="PATRIC" id="fig|926556.3.peg.2682"/>
<keyword evidence="1" id="KW-0812">Transmembrane</keyword>
<keyword evidence="1" id="KW-0472">Membrane</keyword>